<dbReference type="OrthoDB" id="1551186at2"/>
<keyword evidence="1" id="KW-0812">Transmembrane</keyword>
<evidence type="ECO:0000256" key="1">
    <source>
        <dbReference type="SAM" id="Phobius"/>
    </source>
</evidence>
<name>A0A4R1CHY5_9ACTN</name>
<feature type="transmembrane region" description="Helical" evidence="1">
    <location>
        <begin position="110"/>
        <end position="127"/>
    </location>
</feature>
<evidence type="ECO:0000313" key="3">
    <source>
        <dbReference type="Proteomes" id="UP000295453"/>
    </source>
</evidence>
<dbReference type="AlphaFoldDB" id="A0A4R1CHY5"/>
<feature type="transmembrane region" description="Helical" evidence="1">
    <location>
        <begin position="12"/>
        <end position="34"/>
    </location>
</feature>
<keyword evidence="3" id="KW-1185">Reference proteome</keyword>
<dbReference type="Pfam" id="PF19851">
    <property type="entry name" value="DUF6326"/>
    <property type="match status" value="1"/>
</dbReference>
<dbReference type="RefSeq" id="WP_131581716.1">
    <property type="nucleotide sequence ID" value="NZ_SJZJ01000003.1"/>
</dbReference>
<dbReference type="EMBL" id="SJZJ01000003">
    <property type="protein sequence ID" value="TCJ30591.1"/>
    <property type="molecule type" value="Genomic_DNA"/>
</dbReference>
<gene>
    <name evidence="2" type="ORF">EPD65_03225</name>
</gene>
<keyword evidence="1" id="KW-0472">Membrane</keyword>
<dbReference type="Proteomes" id="UP000295453">
    <property type="component" value="Unassembled WGS sequence"/>
</dbReference>
<evidence type="ECO:0000313" key="2">
    <source>
        <dbReference type="EMBL" id="TCJ30591.1"/>
    </source>
</evidence>
<feature type="transmembrane region" description="Helical" evidence="1">
    <location>
        <begin position="54"/>
        <end position="79"/>
    </location>
</feature>
<protein>
    <submittedName>
        <fullName evidence="2">Uncharacterized protein</fullName>
    </submittedName>
</protein>
<organism evidence="2 3">
    <name type="scientific">Nocardioides jejuensis</name>
    <dbReference type="NCBI Taxonomy" id="2502782"/>
    <lineage>
        <taxon>Bacteria</taxon>
        <taxon>Bacillati</taxon>
        <taxon>Actinomycetota</taxon>
        <taxon>Actinomycetes</taxon>
        <taxon>Propionibacteriales</taxon>
        <taxon>Nocardioidaceae</taxon>
        <taxon>Nocardioides</taxon>
    </lineage>
</organism>
<keyword evidence="1" id="KW-1133">Transmembrane helix</keyword>
<proteinExistence type="predicted"/>
<feature type="transmembrane region" description="Helical" evidence="1">
    <location>
        <begin position="86"/>
        <end position="104"/>
    </location>
</feature>
<reference evidence="2 3" key="1">
    <citation type="submission" date="2019-03" db="EMBL/GenBank/DDBJ databases">
        <authorList>
            <person name="Kim M.K.M."/>
        </authorList>
    </citation>
    <scope>NUCLEOTIDE SEQUENCE [LARGE SCALE GENOMIC DNA]</scope>
    <source>
        <strain evidence="2 3">18JY15-6</strain>
    </source>
</reference>
<accession>A0A4R1CHY5</accession>
<dbReference type="InterPro" id="IPR046289">
    <property type="entry name" value="DUF6326"/>
</dbReference>
<sequence>MSTTLHDQPVSVRAKLAAGWTSFMFLYIYVDYFALYKPGYVDQLRGGSVWEFDISQGLLTVFLALVSIPALMVVLSVALPARPARVVNLVVAALYVPVSAFNAIGEAWTLFYGLSIGLELVLLAYVLRATWTWPRAAAVSLVGRDGALA</sequence>
<comment type="caution">
    <text evidence="2">The sequence shown here is derived from an EMBL/GenBank/DDBJ whole genome shotgun (WGS) entry which is preliminary data.</text>
</comment>